<keyword evidence="2" id="KW-0812">Transmembrane</keyword>
<feature type="compositionally biased region" description="Basic and acidic residues" evidence="1">
    <location>
        <begin position="250"/>
        <end position="259"/>
    </location>
</feature>
<feature type="compositionally biased region" description="Acidic residues" evidence="1">
    <location>
        <begin position="194"/>
        <end position="218"/>
    </location>
</feature>
<dbReference type="PANTHER" id="PTHR37746">
    <property type="entry name" value="TRANSMEMBRANE PROTEIN"/>
    <property type="match status" value="1"/>
</dbReference>
<keyword evidence="2" id="KW-0472">Membrane</keyword>
<dbReference type="HOGENOM" id="CLU_606027_0_0_1"/>
<evidence type="ECO:0000256" key="2">
    <source>
        <dbReference type="SAM" id="Phobius"/>
    </source>
</evidence>
<keyword evidence="4" id="KW-1185">Reference proteome</keyword>
<dbReference type="Proteomes" id="UP000017836">
    <property type="component" value="Unassembled WGS sequence"/>
</dbReference>
<dbReference type="PANTHER" id="PTHR37746:SF1">
    <property type="entry name" value="TRANSMEMBRANE PROTEIN"/>
    <property type="match status" value="1"/>
</dbReference>
<gene>
    <name evidence="3" type="ORF">AMTR_s00003p00269590</name>
</gene>
<keyword evidence="2" id="KW-1133">Transmembrane helix</keyword>
<organism evidence="3 4">
    <name type="scientific">Amborella trichopoda</name>
    <dbReference type="NCBI Taxonomy" id="13333"/>
    <lineage>
        <taxon>Eukaryota</taxon>
        <taxon>Viridiplantae</taxon>
        <taxon>Streptophyta</taxon>
        <taxon>Embryophyta</taxon>
        <taxon>Tracheophyta</taxon>
        <taxon>Spermatophyta</taxon>
        <taxon>Magnoliopsida</taxon>
        <taxon>Amborellales</taxon>
        <taxon>Amborellaceae</taxon>
        <taxon>Amborella</taxon>
    </lineage>
</organism>
<feature type="compositionally biased region" description="Basic and acidic residues" evidence="1">
    <location>
        <begin position="183"/>
        <end position="193"/>
    </location>
</feature>
<dbReference type="EMBL" id="KI394358">
    <property type="protein sequence ID" value="ERN03488.1"/>
    <property type="molecule type" value="Genomic_DNA"/>
</dbReference>
<feature type="transmembrane region" description="Helical" evidence="2">
    <location>
        <begin position="20"/>
        <end position="39"/>
    </location>
</feature>
<reference evidence="4" key="1">
    <citation type="journal article" date="2013" name="Science">
        <title>The Amborella genome and the evolution of flowering plants.</title>
        <authorList>
            <consortium name="Amborella Genome Project"/>
        </authorList>
    </citation>
    <scope>NUCLEOTIDE SEQUENCE [LARGE SCALE GENOMIC DNA]</scope>
</reference>
<name>W1P6D7_AMBTC</name>
<evidence type="ECO:0000313" key="3">
    <source>
        <dbReference type="EMBL" id="ERN03488.1"/>
    </source>
</evidence>
<feature type="transmembrane region" description="Helical" evidence="2">
    <location>
        <begin position="46"/>
        <end position="63"/>
    </location>
</feature>
<dbReference type="AlphaFoldDB" id="W1P6D7"/>
<proteinExistence type="predicted"/>
<dbReference type="Gramene" id="ERN03488">
    <property type="protein sequence ID" value="ERN03488"/>
    <property type="gene ID" value="AMTR_s00003p00269590"/>
</dbReference>
<accession>W1P6D7</accession>
<protein>
    <submittedName>
        <fullName evidence="3">Uncharacterized protein</fullName>
    </submittedName>
</protein>
<dbReference type="eggNOG" id="ENOG502RZ8F">
    <property type="taxonomic scope" value="Eukaryota"/>
</dbReference>
<feature type="region of interest" description="Disordered" evidence="1">
    <location>
        <begin position="178"/>
        <end position="259"/>
    </location>
</feature>
<evidence type="ECO:0000256" key="1">
    <source>
        <dbReference type="SAM" id="MobiDB-lite"/>
    </source>
</evidence>
<sequence length="452" mass="51449">MGFLLRSFSWFPPLNSDPLFSFLVAWYTVIFLYFPVHIFQVFLSPVTIFTGVLLASLLHLGGVQRVQNRKEITIHQAIEWPENREKCVKSSCGNSELVERETVEFVGEERETVNFVEESDQRRFGLSIGVEGEGEVEVEMGRREREERETVEFVEELGDQRSGVFGIGVEGELEIDFGQRLSLPKEEREIAEEREGEQEERDIAEEREGEQEERETVDEGLSNQRSGSPSVGVKGQPELDFRQSASLSQAERESREERENVYLIEELGNQRHGSSSMGVEGQVEVDFRQRVSFSSVFGEWNHRAPLEVIYEEYEGEEEEDPNNILPKSPQKLPENSFPATKGAFSWVSDDIFPLGSYLPDSDSGSSSEDDMEPENGCFWWEEEREGDNLIEISLSKTDVSPATERFQAMAIALGDDENLIEIDLSDQEVAGKKKIPASISVLKQELYEKLLF</sequence>
<evidence type="ECO:0000313" key="4">
    <source>
        <dbReference type="Proteomes" id="UP000017836"/>
    </source>
</evidence>